<dbReference type="Gene3D" id="3.30.230.10">
    <property type="match status" value="1"/>
</dbReference>
<dbReference type="GO" id="GO:0008270">
    <property type="term" value="F:zinc ion binding"/>
    <property type="evidence" value="ECO:0007669"/>
    <property type="project" value="UniProtKB-KW"/>
</dbReference>
<comment type="caution">
    <text evidence="15">The sequence shown here is derived from an EMBL/GenBank/DDBJ whole genome shotgun (WGS) entry which is preliminary data.</text>
</comment>
<dbReference type="InterPro" id="IPR020588">
    <property type="entry name" value="RecA_ATP-bd"/>
</dbReference>
<dbReference type="PANTHER" id="PTHR32472">
    <property type="entry name" value="DNA REPAIR PROTEIN RADA"/>
    <property type="match status" value="1"/>
</dbReference>
<dbReference type="CDD" id="cd01121">
    <property type="entry name" value="RadA_SMS_N"/>
    <property type="match status" value="1"/>
</dbReference>
<evidence type="ECO:0000313" key="16">
    <source>
        <dbReference type="Proteomes" id="UP000178656"/>
    </source>
</evidence>
<evidence type="ECO:0000256" key="7">
    <source>
        <dbReference type="ARBA" id="ARBA00022840"/>
    </source>
</evidence>
<dbReference type="GO" id="GO:0016787">
    <property type="term" value="F:hydrolase activity"/>
    <property type="evidence" value="ECO:0007669"/>
    <property type="project" value="UniProtKB-KW"/>
</dbReference>
<evidence type="ECO:0000256" key="11">
    <source>
        <dbReference type="HAMAP-Rule" id="MF_01498"/>
    </source>
</evidence>
<dbReference type="AlphaFoldDB" id="A0A1F5TGE6"/>
<dbReference type="GO" id="GO:0005829">
    <property type="term" value="C:cytosol"/>
    <property type="evidence" value="ECO:0007669"/>
    <property type="project" value="TreeGrafter"/>
</dbReference>
<keyword evidence="5" id="KW-0378">Hydrolase</keyword>
<keyword evidence="8 11" id="KW-0346">Stress response</keyword>
<keyword evidence="9 11" id="KW-0238">DNA-binding</keyword>
<evidence type="ECO:0000256" key="5">
    <source>
        <dbReference type="ARBA" id="ARBA00022801"/>
    </source>
</evidence>
<evidence type="ECO:0000313" key="15">
    <source>
        <dbReference type="EMBL" id="OGF37998.1"/>
    </source>
</evidence>
<evidence type="ECO:0000259" key="14">
    <source>
        <dbReference type="PROSITE" id="PS50162"/>
    </source>
</evidence>
<accession>A0A1F5TGE6</accession>
<reference evidence="15 16" key="1">
    <citation type="journal article" date="2016" name="Nat. Commun.">
        <title>Thousands of microbial genomes shed light on interconnected biogeochemical processes in an aquifer system.</title>
        <authorList>
            <person name="Anantharaman K."/>
            <person name="Brown C.T."/>
            <person name="Hug L.A."/>
            <person name="Sharon I."/>
            <person name="Castelle C.J."/>
            <person name="Probst A.J."/>
            <person name="Thomas B.C."/>
            <person name="Singh A."/>
            <person name="Wilkins M.J."/>
            <person name="Karaoz U."/>
            <person name="Brodie E.L."/>
            <person name="Williams K.H."/>
            <person name="Hubbard S.S."/>
            <person name="Banfield J.F."/>
        </authorList>
    </citation>
    <scope>NUCLEOTIDE SEQUENCE [LARGE SCALE GENOMIC DNA]</scope>
</reference>
<dbReference type="GO" id="GO:0000725">
    <property type="term" value="P:recombinational repair"/>
    <property type="evidence" value="ECO:0007669"/>
    <property type="project" value="UniProtKB-UniRule"/>
</dbReference>
<dbReference type="Gene3D" id="3.40.50.300">
    <property type="entry name" value="P-loop containing nucleotide triphosphate hydrolases"/>
    <property type="match status" value="1"/>
</dbReference>
<comment type="domain">
    <text evidence="11">The middle region has homology to RecA with ATPase motifs including the RadA KNRFG motif, while the C-terminus is homologous to Lon protease.</text>
</comment>
<evidence type="ECO:0000256" key="1">
    <source>
        <dbReference type="ARBA" id="ARBA00022723"/>
    </source>
</evidence>
<feature type="binding site" evidence="11">
    <location>
        <begin position="99"/>
        <end position="106"/>
    </location>
    <ligand>
        <name>ATP</name>
        <dbReference type="ChEBI" id="CHEBI:30616"/>
    </ligand>
</feature>
<protein>
    <recommendedName>
        <fullName evidence="11 12">DNA repair protein RadA</fullName>
    </recommendedName>
</protein>
<dbReference type="InterPro" id="IPR020568">
    <property type="entry name" value="Ribosomal_Su5_D2-typ_SF"/>
</dbReference>
<evidence type="ECO:0000256" key="6">
    <source>
        <dbReference type="ARBA" id="ARBA00022833"/>
    </source>
</evidence>
<evidence type="ECO:0000256" key="8">
    <source>
        <dbReference type="ARBA" id="ARBA00023016"/>
    </source>
</evidence>
<evidence type="ECO:0000256" key="10">
    <source>
        <dbReference type="ARBA" id="ARBA00023204"/>
    </source>
</evidence>
<feature type="region of interest" description="Lon-protease-like" evidence="11">
    <location>
        <begin position="354"/>
        <end position="452"/>
    </location>
</feature>
<dbReference type="Pfam" id="PF18073">
    <property type="entry name" value="Zn_ribbon_LapB"/>
    <property type="match status" value="1"/>
</dbReference>
<feature type="short sequence motif" description="RadA KNRFG motif" evidence="11">
    <location>
        <begin position="255"/>
        <end position="259"/>
    </location>
</feature>
<keyword evidence="7 11" id="KW-0067">ATP-binding</keyword>
<keyword evidence="1 11" id="KW-0479">Metal-binding</keyword>
<dbReference type="Pfam" id="PF13481">
    <property type="entry name" value="AAA_25"/>
    <property type="match status" value="1"/>
</dbReference>
<dbReference type="GO" id="GO:0003684">
    <property type="term" value="F:damaged DNA binding"/>
    <property type="evidence" value="ECO:0007669"/>
    <property type="project" value="InterPro"/>
</dbReference>
<keyword evidence="4 13" id="KW-0863">Zinc-finger</keyword>
<feature type="domain" description="RecA family profile 1" evidence="14">
    <location>
        <begin position="70"/>
        <end position="218"/>
    </location>
</feature>
<comment type="similarity">
    <text evidence="11 13">Belongs to the RecA family. RadA subfamily.</text>
</comment>
<dbReference type="Proteomes" id="UP000178656">
    <property type="component" value="Unassembled WGS sequence"/>
</dbReference>
<dbReference type="GO" id="GO:0140664">
    <property type="term" value="F:ATP-dependent DNA damage sensor activity"/>
    <property type="evidence" value="ECO:0007669"/>
    <property type="project" value="InterPro"/>
</dbReference>
<dbReference type="PRINTS" id="PR01874">
    <property type="entry name" value="DNAREPAIRADA"/>
</dbReference>
<evidence type="ECO:0000256" key="3">
    <source>
        <dbReference type="ARBA" id="ARBA00022763"/>
    </source>
</evidence>
<evidence type="ECO:0000256" key="9">
    <source>
        <dbReference type="ARBA" id="ARBA00023125"/>
    </source>
</evidence>
<keyword evidence="6 13" id="KW-0862">Zinc</keyword>
<dbReference type="InterPro" id="IPR004504">
    <property type="entry name" value="DNA_repair_RadA"/>
</dbReference>
<evidence type="ECO:0000256" key="4">
    <source>
        <dbReference type="ARBA" id="ARBA00022771"/>
    </source>
</evidence>
<keyword evidence="2 11" id="KW-0547">Nucleotide-binding</keyword>
<dbReference type="InterPro" id="IPR027417">
    <property type="entry name" value="P-loop_NTPase"/>
</dbReference>
<dbReference type="FunFam" id="3.40.50.300:FF:000050">
    <property type="entry name" value="DNA repair protein RadA"/>
    <property type="match status" value="1"/>
</dbReference>
<gene>
    <name evidence="11" type="primary">radA</name>
    <name evidence="15" type="ORF">A2482_01665</name>
</gene>
<dbReference type="SUPFAM" id="SSF52540">
    <property type="entry name" value="P-loop containing nucleoside triphosphate hydrolases"/>
    <property type="match status" value="1"/>
</dbReference>
<evidence type="ECO:0000256" key="2">
    <source>
        <dbReference type="ARBA" id="ARBA00022741"/>
    </source>
</evidence>
<dbReference type="PROSITE" id="PS50162">
    <property type="entry name" value="RECA_2"/>
    <property type="match status" value="1"/>
</dbReference>
<sequence length="452" mass="49316">MSEKTIFTCSACDAQSPKWSGRCLNCGKWGTLAETSEGQGAKGKGQKFNLDATKFDQKKLVDFNTIAGQKFERVKTKMAEIDQIMGGGIVPGSLILLGGEPGIGKSTLVLQILKQLDNGTPLLYCSGEESAQQIKLRVDRLNYKPQNLRFFGETNIEEVCAAIHSFKPQLAVVDSIQTVYSNEVESEAGNVSQIRACTVKLLEAAKTTNTAVILVGHVTKDGTMAGPKTLEHLVDVVLYLEGDKYQGFRLLRSSKNRFGSTNEIGVLEMTEQGLEEVKNPAKSFLSATPQNLPGSVVSCFVEGNRAFLVEVQALVTPTIFGYPQRKTSGYDLNRLQMISAVLFKRASLNLNNQDIHLNIVGGFKVTEPAIDLAVALAITSALRNVPLPQNTLAIGELGLGGEIRPVQNLEKRIYEAQKLGFTNIIAPDTKLQKEYTVIIQRVKHISEAIKSL</sequence>
<keyword evidence="3 11" id="KW-0227">DNA damage</keyword>
<dbReference type="EMBL" id="MFGM01000011">
    <property type="protein sequence ID" value="OGF37998.1"/>
    <property type="molecule type" value="Genomic_DNA"/>
</dbReference>
<dbReference type="SMART" id="SM00382">
    <property type="entry name" value="AAA"/>
    <property type="match status" value="1"/>
</dbReference>
<dbReference type="InterPro" id="IPR014721">
    <property type="entry name" value="Ribsml_uS5_D2-typ_fold_subgr"/>
</dbReference>
<dbReference type="HAMAP" id="MF_01498">
    <property type="entry name" value="RadA_bact"/>
    <property type="match status" value="1"/>
</dbReference>
<dbReference type="InterPro" id="IPR003593">
    <property type="entry name" value="AAA+_ATPase"/>
</dbReference>
<dbReference type="PANTHER" id="PTHR32472:SF10">
    <property type="entry name" value="DNA REPAIR PROTEIN RADA-LIKE PROTEIN"/>
    <property type="match status" value="1"/>
</dbReference>
<keyword evidence="10 11" id="KW-0234">DNA repair</keyword>
<dbReference type="InterPro" id="IPR041166">
    <property type="entry name" value="Rubredoxin_2"/>
</dbReference>
<dbReference type="SUPFAM" id="SSF54211">
    <property type="entry name" value="Ribosomal protein S5 domain 2-like"/>
    <property type="match status" value="1"/>
</dbReference>
<organism evidence="15 16">
    <name type="scientific">Candidatus Falkowbacteria bacterium RIFOXYC2_FULL_48_21</name>
    <dbReference type="NCBI Taxonomy" id="1798005"/>
    <lineage>
        <taxon>Bacteria</taxon>
        <taxon>Candidatus Falkowiibacteriota</taxon>
    </lineage>
</organism>
<evidence type="ECO:0000256" key="13">
    <source>
        <dbReference type="RuleBase" id="RU003555"/>
    </source>
</evidence>
<evidence type="ECO:0000256" key="12">
    <source>
        <dbReference type="NCBIfam" id="TIGR00416"/>
    </source>
</evidence>
<comment type="function">
    <text evidence="13">DNA-dependent ATPase involved in processing of recombination intermediates, plays a role in repairing DNA breaks. Stimulates the branch migration of RecA-mediated strand transfer reactions, allowing the 3' invading strand to extend heteroduplex DNA faster. Binds ssDNA in the presence of ADP but not other nucleotides, has ATPase activity that is stimulated by ssDNA and various branched DNA structures, but inhibited by SSB. Does not have RecA's homology-searching function.</text>
</comment>
<name>A0A1F5TGE6_9BACT</name>
<comment type="function">
    <text evidence="11">Plays a role in repairing double-strand DNA breaks, probably involving stabilizing or processing branched DNA or blocked replication forks.</text>
</comment>
<dbReference type="NCBIfam" id="TIGR00416">
    <property type="entry name" value="sms"/>
    <property type="match status" value="1"/>
</dbReference>
<dbReference type="GO" id="GO:0005524">
    <property type="term" value="F:ATP binding"/>
    <property type="evidence" value="ECO:0007669"/>
    <property type="project" value="UniProtKB-UniRule"/>
</dbReference>
<dbReference type="Pfam" id="PF13541">
    <property type="entry name" value="ChlI"/>
    <property type="match status" value="1"/>
</dbReference>
<proteinExistence type="inferred from homology"/>